<keyword evidence="6" id="KW-1185">Reference proteome</keyword>
<organism evidence="5 6">
    <name type="scientific">Paenacidovorax monticola</name>
    <dbReference type="NCBI Taxonomy" id="1926868"/>
    <lineage>
        <taxon>Bacteria</taxon>
        <taxon>Pseudomonadati</taxon>
        <taxon>Pseudomonadota</taxon>
        <taxon>Betaproteobacteria</taxon>
        <taxon>Burkholderiales</taxon>
        <taxon>Comamonadaceae</taxon>
        <taxon>Paenacidovorax</taxon>
    </lineage>
</organism>
<dbReference type="InterPro" id="IPR009057">
    <property type="entry name" value="Homeodomain-like_sf"/>
</dbReference>
<dbReference type="InterPro" id="IPR050204">
    <property type="entry name" value="AraC_XylS_family_regulators"/>
</dbReference>
<evidence type="ECO:0000256" key="2">
    <source>
        <dbReference type="ARBA" id="ARBA00023125"/>
    </source>
</evidence>
<dbReference type="PRINTS" id="PR00032">
    <property type="entry name" value="HTHARAC"/>
</dbReference>
<dbReference type="Gene3D" id="1.10.10.60">
    <property type="entry name" value="Homeodomain-like"/>
    <property type="match status" value="1"/>
</dbReference>
<dbReference type="PROSITE" id="PS01124">
    <property type="entry name" value="HTH_ARAC_FAMILY_2"/>
    <property type="match status" value="1"/>
</dbReference>
<dbReference type="AlphaFoldDB" id="A0A7H0HLG3"/>
<evidence type="ECO:0000259" key="4">
    <source>
        <dbReference type="PROSITE" id="PS01124"/>
    </source>
</evidence>
<evidence type="ECO:0000313" key="5">
    <source>
        <dbReference type="EMBL" id="QNP61379.1"/>
    </source>
</evidence>
<dbReference type="GO" id="GO:0003700">
    <property type="term" value="F:DNA-binding transcription factor activity"/>
    <property type="evidence" value="ECO:0007669"/>
    <property type="project" value="InterPro"/>
</dbReference>
<dbReference type="InterPro" id="IPR020449">
    <property type="entry name" value="Tscrpt_reg_AraC-type_HTH"/>
</dbReference>
<evidence type="ECO:0000256" key="1">
    <source>
        <dbReference type="ARBA" id="ARBA00023015"/>
    </source>
</evidence>
<dbReference type="PANTHER" id="PTHR46796:SF6">
    <property type="entry name" value="ARAC SUBFAMILY"/>
    <property type="match status" value="1"/>
</dbReference>
<dbReference type="Proteomes" id="UP000516057">
    <property type="component" value="Chromosome"/>
</dbReference>
<keyword evidence="2" id="KW-0238">DNA-binding</keyword>
<sequence>MPSTLFATDQAAGEARFEAWRDSISVVFDVAPLAREGLGGFQASVNASHLGDLLVGDLCFGGQQFSRARPRLARDGLDHYLVQWYRGGGFIGQHGDGEDMEVRPGDITVFELDRPLRTFAQPSRVLSLIVPRALADEAFGSPGTDLHGTVLRADNPLGGLLSDHLASLHRRLPTIALADAPAVVHATTQMLAACLRPSRRTQAEAQDALHGVTLERIQQHIGRHLGTPLAPDTLCGRFGISRSLLYRLFEPLGGVAHYVQQRRLQRAYHALANPANQRLRVAEIAARMGFASEAHFSRAFRAAFGLTPSDARAMGTAGRAAAGTGAPASSAEYADWLRGL</sequence>
<dbReference type="GO" id="GO:0043565">
    <property type="term" value="F:sequence-specific DNA binding"/>
    <property type="evidence" value="ECO:0007669"/>
    <property type="project" value="InterPro"/>
</dbReference>
<keyword evidence="1" id="KW-0805">Transcription regulation</keyword>
<protein>
    <submittedName>
        <fullName evidence="5">Helix-turn-helix domain-containing protein</fullName>
    </submittedName>
</protein>
<name>A0A7H0HLG3_9BURK</name>
<dbReference type="EMBL" id="CP060790">
    <property type="protein sequence ID" value="QNP61379.1"/>
    <property type="molecule type" value="Genomic_DNA"/>
</dbReference>
<dbReference type="SUPFAM" id="SSF46689">
    <property type="entry name" value="Homeodomain-like"/>
    <property type="match status" value="1"/>
</dbReference>
<dbReference type="InterPro" id="IPR018060">
    <property type="entry name" value="HTH_AraC"/>
</dbReference>
<dbReference type="Pfam" id="PF12833">
    <property type="entry name" value="HTH_18"/>
    <property type="match status" value="1"/>
</dbReference>
<feature type="domain" description="HTH araC/xylS-type" evidence="4">
    <location>
        <begin position="215"/>
        <end position="314"/>
    </location>
</feature>
<evidence type="ECO:0000313" key="6">
    <source>
        <dbReference type="Proteomes" id="UP000516057"/>
    </source>
</evidence>
<dbReference type="KEGG" id="amon:H9L24_15090"/>
<dbReference type="SMART" id="SM00342">
    <property type="entry name" value="HTH_ARAC"/>
    <property type="match status" value="1"/>
</dbReference>
<gene>
    <name evidence="5" type="ORF">H9L24_15090</name>
</gene>
<keyword evidence="3" id="KW-0804">Transcription</keyword>
<proteinExistence type="predicted"/>
<dbReference type="PANTHER" id="PTHR46796">
    <property type="entry name" value="HTH-TYPE TRANSCRIPTIONAL ACTIVATOR RHAS-RELATED"/>
    <property type="match status" value="1"/>
</dbReference>
<reference evidence="5 6" key="1">
    <citation type="submission" date="2020-08" db="EMBL/GenBank/DDBJ databases">
        <title>Genome sequence of Acidovorax monticola KACC 19171T.</title>
        <authorList>
            <person name="Hyun D.-W."/>
            <person name="Bae J.-W."/>
        </authorList>
    </citation>
    <scope>NUCLEOTIDE SEQUENCE [LARGE SCALE GENOMIC DNA]</scope>
    <source>
        <strain evidence="5 6">KACC 19171</strain>
    </source>
</reference>
<accession>A0A7H0HLG3</accession>
<evidence type="ECO:0000256" key="3">
    <source>
        <dbReference type="ARBA" id="ARBA00023163"/>
    </source>
</evidence>